<dbReference type="EMBL" id="BGPR01001598">
    <property type="protein sequence ID" value="GBM57543.1"/>
    <property type="molecule type" value="Genomic_DNA"/>
</dbReference>
<sequence length="140" mass="15482">MPNAADIRLSESSNSSAGVSAVAIKYQLSGATNQSCDLVLNPPQTDSYNNLKARLIAQNADSESVRLKKLLSVQGDSPYVKLLLKFSDITKSSQPKPAVQVKHNTEHHIETRDPPVFSKARRLDPEKLQASKREFQYMVS</sequence>
<organism evidence="2 3">
    <name type="scientific">Araneus ventricosus</name>
    <name type="common">Orbweaver spider</name>
    <name type="synonym">Epeira ventricosa</name>
    <dbReference type="NCBI Taxonomy" id="182803"/>
    <lineage>
        <taxon>Eukaryota</taxon>
        <taxon>Metazoa</taxon>
        <taxon>Ecdysozoa</taxon>
        <taxon>Arthropoda</taxon>
        <taxon>Chelicerata</taxon>
        <taxon>Arachnida</taxon>
        <taxon>Araneae</taxon>
        <taxon>Araneomorphae</taxon>
        <taxon>Entelegynae</taxon>
        <taxon>Araneoidea</taxon>
        <taxon>Araneidae</taxon>
        <taxon>Araneus</taxon>
    </lineage>
</organism>
<gene>
    <name evidence="2" type="ORF">AVEN_97655_1</name>
</gene>
<dbReference type="Proteomes" id="UP000499080">
    <property type="component" value="Unassembled WGS sequence"/>
</dbReference>
<proteinExistence type="predicted"/>
<dbReference type="AlphaFoldDB" id="A0A4Y2GVJ2"/>
<evidence type="ECO:0000256" key="1">
    <source>
        <dbReference type="SAM" id="MobiDB-lite"/>
    </source>
</evidence>
<feature type="compositionally biased region" description="Basic and acidic residues" evidence="1">
    <location>
        <begin position="103"/>
        <end position="113"/>
    </location>
</feature>
<reference evidence="2 3" key="1">
    <citation type="journal article" date="2019" name="Sci. Rep.">
        <title>Orb-weaving spider Araneus ventricosus genome elucidates the spidroin gene catalogue.</title>
        <authorList>
            <person name="Kono N."/>
            <person name="Nakamura H."/>
            <person name="Ohtoshi R."/>
            <person name="Moran D.A.P."/>
            <person name="Shinohara A."/>
            <person name="Yoshida Y."/>
            <person name="Fujiwara M."/>
            <person name="Mori M."/>
            <person name="Tomita M."/>
            <person name="Arakawa K."/>
        </authorList>
    </citation>
    <scope>NUCLEOTIDE SEQUENCE [LARGE SCALE GENOMIC DNA]</scope>
</reference>
<comment type="caution">
    <text evidence="2">The sequence shown here is derived from an EMBL/GenBank/DDBJ whole genome shotgun (WGS) entry which is preliminary data.</text>
</comment>
<accession>A0A4Y2GVJ2</accession>
<evidence type="ECO:0000313" key="2">
    <source>
        <dbReference type="EMBL" id="GBM57543.1"/>
    </source>
</evidence>
<name>A0A4Y2GVJ2_ARAVE</name>
<feature type="region of interest" description="Disordered" evidence="1">
    <location>
        <begin position="92"/>
        <end position="124"/>
    </location>
</feature>
<keyword evidence="3" id="KW-1185">Reference proteome</keyword>
<protein>
    <submittedName>
        <fullName evidence="2">Uncharacterized protein</fullName>
    </submittedName>
</protein>
<evidence type="ECO:0000313" key="3">
    <source>
        <dbReference type="Proteomes" id="UP000499080"/>
    </source>
</evidence>